<dbReference type="RefSeq" id="XP_012338332.1">
    <property type="nucleotide sequence ID" value="XM_012482909.1"/>
</dbReference>
<dbReference type="Proteomes" id="UP000054561">
    <property type="component" value="Unassembled WGS sequence"/>
</dbReference>
<evidence type="ECO:0000256" key="1">
    <source>
        <dbReference type="SAM" id="MobiDB-lite"/>
    </source>
</evidence>
<proteinExistence type="predicted"/>
<keyword evidence="3" id="KW-1185">Reference proteome</keyword>
<dbReference type="EMBL" id="KQ001756">
    <property type="protein sequence ID" value="KJP85052.1"/>
    <property type="molecule type" value="Genomic_DNA"/>
</dbReference>
<sequence length="266" mass="30002">MPEYLYHPDDFETQEEPLPQLHVCNRVARSLAKVKRLPSDDELELDPMEFEHYDDATPTYEGAYESAYDDVDEPYAEAYEFPPKRVYSRNQWTTPKKRCYRDGPGTILKERKIVEYEIPQQVHYERKWKITHDAKEEEVDSTDTLSADVAVAASVNKSRTSVSKLGAEEPLPSSPQNKAQSAKMAQEPKGSSGAGMTGSTESTMNGTQAEAVNMKTGRDFSRRKLATYITYSCNGYSQYVLTSDIPVLLPKAKAKVPKKALKDKIT</sequence>
<dbReference type="AlphaFoldDB" id="A0A0D9QDZ1"/>
<feature type="compositionally biased region" description="Polar residues" evidence="1">
    <location>
        <begin position="197"/>
        <end position="208"/>
    </location>
</feature>
<evidence type="ECO:0000313" key="2">
    <source>
        <dbReference type="EMBL" id="KJP85052.1"/>
    </source>
</evidence>
<protein>
    <submittedName>
        <fullName evidence="2">Uncharacterized protein</fullName>
    </submittedName>
</protein>
<gene>
    <name evidence="2" type="ORF">AK88_05307</name>
</gene>
<feature type="region of interest" description="Disordered" evidence="1">
    <location>
        <begin position="158"/>
        <end position="208"/>
    </location>
</feature>
<reference evidence="2 3" key="1">
    <citation type="submission" date="2014-03" db="EMBL/GenBank/DDBJ databases">
        <title>The Genome Sequence of Plasmodium fragile nilgiri.</title>
        <authorList>
            <consortium name="The Broad Institute Genomics Platform"/>
            <consortium name="The Broad Institute Genome Sequencing Center for Infectious Disease"/>
            <person name="Neafsey D."/>
            <person name="Duraisingh M."/>
            <person name="Young S.K."/>
            <person name="Zeng Q."/>
            <person name="Gargeya S."/>
            <person name="Abouelleil A."/>
            <person name="Alvarado L."/>
            <person name="Chapman S.B."/>
            <person name="Gainer-Dewar J."/>
            <person name="Goldberg J."/>
            <person name="Griggs A."/>
            <person name="Gujja S."/>
            <person name="Hansen M."/>
            <person name="Howarth C."/>
            <person name="Imamovic A."/>
            <person name="Larimer J."/>
            <person name="Pearson M."/>
            <person name="Poon T.W."/>
            <person name="Priest M."/>
            <person name="Roberts A."/>
            <person name="Saif S."/>
            <person name="Shea T."/>
            <person name="Sykes S."/>
            <person name="Wortman J."/>
            <person name="Nusbaum C."/>
            <person name="Birren B."/>
        </authorList>
    </citation>
    <scope>NUCLEOTIDE SEQUENCE [LARGE SCALE GENOMIC DNA]</scope>
    <source>
        <strain evidence="3">nilgiri</strain>
    </source>
</reference>
<dbReference type="VEuPathDB" id="PlasmoDB:AK88_05307"/>
<evidence type="ECO:0000313" key="3">
    <source>
        <dbReference type="Proteomes" id="UP000054561"/>
    </source>
</evidence>
<dbReference type="GeneID" id="24270621"/>
<name>A0A0D9QDZ1_PLAFR</name>
<accession>A0A0D9QDZ1</accession>
<organism evidence="2 3">
    <name type="scientific">Plasmodium fragile</name>
    <dbReference type="NCBI Taxonomy" id="5857"/>
    <lineage>
        <taxon>Eukaryota</taxon>
        <taxon>Sar</taxon>
        <taxon>Alveolata</taxon>
        <taxon>Apicomplexa</taxon>
        <taxon>Aconoidasida</taxon>
        <taxon>Haemosporida</taxon>
        <taxon>Plasmodiidae</taxon>
        <taxon>Plasmodium</taxon>
        <taxon>Plasmodium (Plasmodium)</taxon>
    </lineage>
</organism>